<keyword evidence="3" id="KW-0812">Transmembrane</keyword>
<gene>
    <name evidence="5" type="ORF">OUZ56_001723</name>
</gene>
<proteinExistence type="inferred from homology"/>
<evidence type="ECO:0000313" key="5">
    <source>
        <dbReference type="EMBL" id="KAK4019711.1"/>
    </source>
</evidence>
<comment type="caution">
    <text evidence="5">The sequence shown here is derived from an EMBL/GenBank/DDBJ whole genome shotgun (WGS) entry which is preliminary data.</text>
</comment>
<sequence>MAFMLKKKRYKFQVELFLEELNAVTFPSAVLFAKLRLLDGGNFCEISSREEVQQHTVRWAAKFPFVCKMSANASTGVLEPCLLRISVRKEVKGGRSYQKLGFADLNLAEFAGSGSTLRRCLLEGYNTRHRQDNSILKVTILMTLLSGDPCFKVPTPRQVYIPVDSPVDSSTMVPSGDFVSDGFGLVGPLTGPSSNKSRLASSSVGGGAETPEPDEISGGSSSTHDVYSDVMGGLMGIQLPQHRDELTVGSTLPTSAVLAELLPGHSRNSSGTSHSGSGSASGYGSLASQSQHSRQSSSGELGHFRILGKVFSYFCSSCFFCWFFFGFFFGSICRSLLCGCRFPSWPVCSPRLSALRLSKRGGLGHQPLPIIAPPVSLVSAEELACNISSGFGGGDGGGPETVTIRCQSCSHTSPVLPRPHTNWRPISPLAINRPQPLGLTALKLPSPDVPLRSLVPPATVAAVAAIVIPSPHESSLGHSRNPSNGSGFSDTGSMERPKIVSNSIGVAGAPSVGSTSSSSASASNTNTSTSSASSTGTADKRKKLEEQSKESRIDAKQVIDDLIKSANLEHDVHAEVSGLQLKDITKNAQSNQWDHGKSKVYGGIW</sequence>
<keyword evidence="6" id="KW-1185">Reference proteome</keyword>
<feature type="compositionally biased region" description="Basic and acidic residues" evidence="2">
    <location>
        <begin position="538"/>
        <end position="552"/>
    </location>
</feature>
<evidence type="ECO:0000256" key="2">
    <source>
        <dbReference type="SAM" id="MobiDB-lite"/>
    </source>
</evidence>
<feature type="region of interest" description="Disordered" evidence="2">
    <location>
        <begin position="190"/>
        <end position="224"/>
    </location>
</feature>
<feature type="region of interest" description="Disordered" evidence="2">
    <location>
        <begin position="472"/>
        <end position="552"/>
    </location>
</feature>
<keyword evidence="3" id="KW-0472">Membrane</keyword>
<feature type="domain" description="C2 NT-type" evidence="4">
    <location>
        <begin position="2"/>
        <end position="144"/>
    </location>
</feature>
<feature type="transmembrane region" description="Helical" evidence="3">
    <location>
        <begin position="310"/>
        <end position="332"/>
    </location>
</feature>
<comment type="similarity">
    <text evidence="1">Belongs to the EEIG family.</text>
</comment>
<evidence type="ECO:0000313" key="6">
    <source>
        <dbReference type="Proteomes" id="UP001234178"/>
    </source>
</evidence>
<accession>A0ABR0A3J0</accession>
<dbReference type="Proteomes" id="UP001234178">
    <property type="component" value="Unassembled WGS sequence"/>
</dbReference>
<dbReference type="InterPro" id="IPR039931">
    <property type="entry name" value="EEIG1/2-like"/>
</dbReference>
<organism evidence="5 6">
    <name type="scientific">Daphnia magna</name>
    <dbReference type="NCBI Taxonomy" id="35525"/>
    <lineage>
        <taxon>Eukaryota</taxon>
        <taxon>Metazoa</taxon>
        <taxon>Ecdysozoa</taxon>
        <taxon>Arthropoda</taxon>
        <taxon>Crustacea</taxon>
        <taxon>Branchiopoda</taxon>
        <taxon>Diplostraca</taxon>
        <taxon>Cladocera</taxon>
        <taxon>Anomopoda</taxon>
        <taxon>Daphniidae</taxon>
        <taxon>Daphnia</taxon>
    </lineage>
</organism>
<feature type="compositionally biased region" description="Polar residues" evidence="2">
    <location>
        <begin position="191"/>
        <end position="203"/>
    </location>
</feature>
<feature type="compositionally biased region" description="Polar residues" evidence="2">
    <location>
        <begin position="472"/>
        <end position="492"/>
    </location>
</feature>
<dbReference type="PROSITE" id="PS51840">
    <property type="entry name" value="C2_NT"/>
    <property type="match status" value="1"/>
</dbReference>
<feature type="compositionally biased region" description="Low complexity" evidence="2">
    <location>
        <begin position="505"/>
        <end position="537"/>
    </location>
</feature>
<name>A0ABR0A3J0_9CRUS</name>
<dbReference type="PANTHER" id="PTHR21456">
    <property type="entry name" value="FAMILY WITH SEQUENCE SIMILARITY 102"/>
    <property type="match status" value="1"/>
</dbReference>
<protein>
    <recommendedName>
        <fullName evidence="4">C2 NT-type domain-containing protein</fullName>
    </recommendedName>
</protein>
<reference evidence="5 6" key="1">
    <citation type="journal article" date="2023" name="Nucleic Acids Res.">
        <title>The hologenome of Daphnia magna reveals possible DNA methylation and microbiome-mediated evolution of the host genome.</title>
        <authorList>
            <person name="Chaturvedi A."/>
            <person name="Li X."/>
            <person name="Dhandapani V."/>
            <person name="Marshall H."/>
            <person name="Kissane S."/>
            <person name="Cuenca-Cambronero M."/>
            <person name="Asole G."/>
            <person name="Calvet F."/>
            <person name="Ruiz-Romero M."/>
            <person name="Marangio P."/>
            <person name="Guigo R."/>
            <person name="Rago D."/>
            <person name="Mirbahai L."/>
            <person name="Eastwood N."/>
            <person name="Colbourne J.K."/>
            <person name="Zhou J."/>
            <person name="Mallon E."/>
            <person name="Orsini L."/>
        </authorList>
    </citation>
    <scope>NUCLEOTIDE SEQUENCE [LARGE SCALE GENOMIC DNA]</scope>
    <source>
        <strain evidence="5">LRV0_1</strain>
    </source>
</reference>
<dbReference type="InterPro" id="IPR019448">
    <property type="entry name" value="NT-C2"/>
</dbReference>
<dbReference type="EMBL" id="JAOYFB010000036">
    <property type="protein sequence ID" value="KAK4019711.1"/>
    <property type="molecule type" value="Genomic_DNA"/>
</dbReference>
<evidence type="ECO:0000256" key="3">
    <source>
        <dbReference type="SAM" id="Phobius"/>
    </source>
</evidence>
<dbReference type="PANTHER" id="PTHR21456:SF1">
    <property type="entry name" value="C2 NT-TYPE DOMAIN-CONTAINING PROTEIN"/>
    <property type="match status" value="1"/>
</dbReference>
<evidence type="ECO:0000256" key="1">
    <source>
        <dbReference type="ARBA" id="ARBA00034780"/>
    </source>
</evidence>
<evidence type="ECO:0000259" key="4">
    <source>
        <dbReference type="PROSITE" id="PS51840"/>
    </source>
</evidence>
<dbReference type="Pfam" id="PF10358">
    <property type="entry name" value="NT-C2"/>
    <property type="match status" value="1"/>
</dbReference>
<keyword evidence="3" id="KW-1133">Transmembrane helix</keyword>
<feature type="region of interest" description="Disordered" evidence="2">
    <location>
        <begin position="266"/>
        <end position="294"/>
    </location>
</feature>